<dbReference type="GeneID" id="116207660"/>
<sequence length="222" mass="25101">MGNSIGGGRKRAKVMKVNGEVFKLKTPIRALEVVKDYPGHVLMDSEAVKHFGIRAQPMESQQELRPKKVYFLVELPKFPEHEKAPPRRVRSGINMTAKDRLECLMLSRRSVSDLAAARPSSGPMMLSDRGQQQQGREPMQVKLRIPRAQLAKLVEESEDGVDVADKILDLYMMNSSPQEPQVKPSLIGNKINVDSFRGHQKRVSFNMVEERETHHLAPLIDI</sequence>
<dbReference type="OrthoDB" id="676555at2759"/>
<organism evidence="1 2">
    <name type="scientific">Punica granatum</name>
    <name type="common">Pomegranate</name>
    <dbReference type="NCBI Taxonomy" id="22663"/>
    <lineage>
        <taxon>Eukaryota</taxon>
        <taxon>Viridiplantae</taxon>
        <taxon>Streptophyta</taxon>
        <taxon>Embryophyta</taxon>
        <taxon>Tracheophyta</taxon>
        <taxon>Spermatophyta</taxon>
        <taxon>Magnoliopsida</taxon>
        <taxon>eudicotyledons</taxon>
        <taxon>Gunneridae</taxon>
        <taxon>Pentapetalae</taxon>
        <taxon>rosids</taxon>
        <taxon>malvids</taxon>
        <taxon>Myrtales</taxon>
        <taxon>Lythraceae</taxon>
        <taxon>Punica</taxon>
    </lineage>
</organism>
<dbReference type="PANTHER" id="PTHR33148:SF6">
    <property type="entry name" value="DUF4228 DOMAIN-CONTAINING PROTEIN"/>
    <property type="match status" value="1"/>
</dbReference>
<comment type="caution">
    <text evidence="1">The sequence shown here is derived from an EMBL/GenBank/DDBJ whole genome shotgun (WGS) entry which is preliminary data.</text>
</comment>
<accession>A0A2I0JMP6</accession>
<dbReference type="PANTHER" id="PTHR33148">
    <property type="entry name" value="PLASTID MOVEMENT IMPAIRED PROTEIN-RELATED"/>
    <property type="match status" value="1"/>
</dbReference>
<dbReference type="STRING" id="22663.A0A2I0JMP6"/>
<dbReference type="Proteomes" id="UP000233551">
    <property type="component" value="Unassembled WGS sequence"/>
</dbReference>
<gene>
    <name evidence="1" type="ORF">CRG98_022847</name>
</gene>
<dbReference type="EMBL" id="PGOL01001572">
    <property type="protein sequence ID" value="PKI56786.1"/>
    <property type="molecule type" value="Genomic_DNA"/>
</dbReference>
<dbReference type="InterPro" id="IPR025322">
    <property type="entry name" value="PADRE_dom"/>
</dbReference>
<name>A0A2I0JMP6_PUNGR</name>
<protein>
    <submittedName>
        <fullName evidence="1">Uncharacterized protein</fullName>
    </submittedName>
</protein>
<evidence type="ECO:0000313" key="2">
    <source>
        <dbReference type="Proteomes" id="UP000233551"/>
    </source>
</evidence>
<dbReference type="AlphaFoldDB" id="A0A2I0JMP6"/>
<keyword evidence="2" id="KW-1185">Reference proteome</keyword>
<proteinExistence type="predicted"/>
<dbReference type="Pfam" id="PF14009">
    <property type="entry name" value="PADRE"/>
    <property type="match status" value="1"/>
</dbReference>
<reference evidence="1 2" key="1">
    <citation type="submission" date="2017-11" db="EMBL/GenBank/DDBJ databases">
        <title>De-novo sequencing of pomegranate (Punica granatum L.) genome.</title>
        <authorList>
            <person name="Akparov Z."/>
            <person name="Amiraslanov A."/>
            <person name="Hajiyeva S."/>
            <person name="Abbasov M."/>
            <person name="Kaur K."/>
            <person name="Hamwieh A."/>
            <person name="Solovyev V."/>
            <person name="Salamov A."/>
            <person name="Braich B."/>
            <person name="Kosarev P."/>
            <person name="Mahmoud A."/>
            <person name="Hajiyev E."/>
            <person name="Babayeva S."/>
            <person name="Izzatullayeva V."/>
            <person name="Mammadov A."/>
            <person name="Mammadov A."/>
            <person name="Sharifova S."/>
            <person name="Ojaghi J."/>
            <person name="Eynullazada K."/>
            <person name="Bayramov B."/>
            <person name="Abdulazimova A."/>
            <person name="Shahmuradov I."/>
        </authorList>
    </citation>
    <scope>NUCLEOTIDE SEQUENCE [LARGE SCALE GENOMIC DNA]</scope>
    <source>
        <strain evidence="2">cv. AG2017</strain>
        <tissue evidence="1">Leaf</tissue>
    </source>
</reference>
<evidence type="ECO:0000313" key="1">
    <source>
        <dbReference type="EMBL" id="PKI56786.1"/>
    </source>
</evidence>